<evidence type="ECO:0000313" key="1">
    <source>
        <dbReference type="EMBL" id="RZU76710.1"/>
    </source>
</evidence>
<organism evidence="1 2">
    <name type="scientific">Micromonospora kangleipakensis</name>
    <dbReference type="NCBI Taxonomy" id="1077942"/>
    <lineage>
        <taxon>Bacteria</taxon>
        <taxon>Bacillati</taxon>
        <taxon>Actinomycetota</taxon>
        <taxon>Actinomycetes</taxon>
        <taxon>Micromonosporales</taxon>
        <taxon>Micromonosporaceae</taxon>
        <taxon>Micromonospora</taxon>
    </lineage>
</organism>
<proteinExistence type="predicted"/>
<dbReference type="AlphaFoldDB" id="A0A4Q8BFG8"/>
<comment type="caution">
    <text evidence="1">The sequence shown here is derived from an EMBL/GenBank/DDBJ whole genome shotgun (WGS) entry which is preliminary data.</text>
</comment>
<sequence length="394" mass="42498">MDDPRPPKSTTWESRRPARRAWWPVIGGWAVVVLAINSCGQPVRQAPPAGTSTGVVKQTLDVIRGRYTMIMRQDGQEFRQEYEVIADGNRRTRINYFGEPETDWEKRTDGSWTVWDGQVLLDYNPNGEPAYTRVDDPDAGQRPVYVLREGSQHFRRACPEARRLGTHTLLGHTAVRYACAASIDEGGMPEPHEMSLDQATGLLLKDDGATLSIVATDVDFVHTVDVGTFSTELPVGAQDASDLRIEDFRLPRVGGGELALADYPPPLVIVVGDAAGIRKMVARLLPLTQGGVRPRVIGMLVAVPPADWKGSLLNPADAASLAEEASKAAGPFPVPVGVDIKGTAGYHISQATGIEAGQTKPTAVGFVASDKTVANASTDAATDDELRELIDTLQ</sequence>
<keyword evidence="2" id="KW-1185">Reference proteome</keyword>
<reference evidence="1 2" key="1">
    <citation type="submission" date="2019-02" db="EMBL/GenBank/DDBJ databases">
        <title>Sequencing the genomes of 1000 actinobacteria strains.</title>
        <authorList>
            <person name="Klenk H.-P."/>
        </authorList>
    </citation>
    <scope>NUCLEOTIDE SEQUENCE [LARGE SCALE GENOMIC DNA]</scope>
    <source>
        <strain evidence="1 2">DSM 45612</strain>
    </source>
</reference>
<dbReference type="EMBL" id="SHLD01000001">
    <property type="protein sequence ID" value="RZU76710.1"/>
    <property type="molecule type" value="Genomic_DNA"/>
</dbReference>
<evidence type="ECO:0000313" key="2">
    <source>
        <dbReference type="Proteomes" id="UP000294114"/>
    </source>
</evidence>
<dbReference type="Proteomes" id="UP000294114">
    <property type="component" value="Unassembled WGS sequence"/>
</dbReference>
<accession>A0A4Q8BFG8</accession>
<protein>
    <submittedName>
        <fullName evidence="1">Uncharacterized protein</fullName>
    </submittedName>
</protein>
<gene>
    <name evidence="1" type="ORF">EV384_5385</name>
</gene>
<name>A0A4Q8BFG8_9ACTN</name>